<accession>A0A9W6X6I1</accession>
<dbReference type="AlphaFoldDB" id="A0A9W6X6I1"/>
<evidence type="ECO:0000313" key="2">
    <source>
        <dbReference type="Proteomes" id="UP001165083"/>
    </source>
</evidence>
<proteinExistence type="predicted"/>
<dbReference type="EMBL" id="BSXW01000992">
    <property type="protein sequence ID" value="GMF32512.1"/>
    <property type="molecule type" value="Genomic_DNA"/>
</dbReference>
<protein>
    <submittedName>
        <fullName evidence="1">Unnamed protein product</fullName>
    </submittedName>
</protein>
<dbReference type="OrthoDB" id="125063at2759"/>
<reference evidence="1" key="1">
    <citation type="submission" date="2023-04" db="EMBL/GenBank/DDBJ databases">
        <title>Phytophthora lilii NBRC 32176.</title>
        <authorList>
            <person name="Ichikawa N."/>
            <person name="Sato H."/>
            <person name="Tonouchi N."/>
        </authorList>
    </citation>
    <scope>NUCLEOTIDE SEQUENCE</scope>
    <source>
        <strain evidence="1">NBRC 32176</strain>
    </source>
</reference>
<evidence type="ECO:0000313" key="1">
    <source>
        <dbReference type="EMBL" id="GMF32512.1"/>
    </source>
</evidence>
<gene>
    <name evidence="1" type="ORF">Plil01_001389700</name>
</gene>
<organism evidence="1 2">
    <name type="scientific">Phytophthora lilii</name>
    <dbReference type="NCBI Taxonomy" id="2077276"/>
    <lineage>
        <taxon>Eukaryota</taxon>
        <taxon>Sar</taxon>
        <taxon>Stramenopiles</taxon>
        <taxon>Oomycota</taxon>
        <taxon>Peronosporomycetes</taxon>
        <taxon>Peronosporales</taxon>
        <taxon>Peronosporaceae</taxon>
        <taxon>Phytophthora</taxon>
    </lineage>
</organism>
<keyword evidence="2" id="KW-1185">Reference proteome</keyword>
<comment type="caution">
    <text evidence="1">The sequence shown here is derived from an EMBL/GenBank/DDBJ whole genome shotgun (WGS) entry which is preliminary data.</text>
</comment>
<name>A0A9W6X6I1_9STRA</name>
<sequence length="119" mass="12571">MWRYFVGGLGAPLSMGKKKVVVTYVDSSCVVSPTQISVISGLGCTMLSATTCDAMAVGGDAVFQTRECVDDVDSFAEAKMGYTPFLIVESYANGTICQVQKDISMYAADGKCHLSVSST</sequence>
<dbReference type="Proteomes" id="UP001165083">
    <property type="component" value="Unassembled WGS sequence"/>
</dbReference>